<evidence type="ECO:0000256" key="3">
    <source>
        <dbReference type="ARBA" id="ARBA00022525"/>
    </source>
</evidence>
<evidence type="ECO:0000259" key="7">
    <source>
        <dbReference type="SMART" id="SM00198"/>
    </source>
</evidence>
<reference evidence="8 9" key="1">
    <citation type="submission" date="2020-11" db="EMBL/GenBank/DDBJ databases">
        <authorList>
            <person name="Wallbank WR R."/>
            <person name="Pardo Diaz C."/>
            <person name="Kozak K."/>
            <person name="Martin S."/>
            <person name="Jiggins C."/>
            <person name="Moest M."/>
            <person name="Warren A I."/>
            <person name="Generalovic N T."/>
            <person name="Byers J.R.P. K."/>
            <person name="Montejo-Kovacevich G."/>
            <person name="Yen C E."/>
        </authorList>
    </citation>
    <scope>NUCLEOTIDE SEQUENCE [LARGE SCALE GENOMIC DNA]</scope>
</reference>
<dbReference type="OMA" id="CKFAENY"/>
<dbReference type="PIRSF" id="PIRSF038921">
    <property type="entry name" value="P14a"/>
    <property type="match status" value="1"/>
</dbReference>
<evidence type="ECO:0000313" key="8">
    <source>
        <dbReference type="EMBL" id="CAD7093585.1"/>
    </source>
</evidence>
<dbReference type="SMART" id="SM00198">
    <property type="entry name" value="SCP"/>
    <property type="match status" value="1"/>
</dbReference>
<dbReference type="SUPFAM" id="SSF55797">
    <property type="entry name" value="PR-1-like"/>
    <property type="match status" value="1"/>
</dbReference>
<dbReference type="Pfam" id="PF00188">
    <property type="entry name" value="CAP"/>
    <property type="match status" value="1"/>
</dbReference>
<evidence type="ECO:0000313" key="9">
    <source>
        <dbReference type="Proteomes" id="UP000594454"/>
    </source>
</evidence>
<evidence type="ECO:0000256" key="2">
    <source>
        <dbReference type="ARBA" id="ARBA00009923"/>
    </source>
</evidence>
<organism evidence="8 9">
    <name type="scientific">Hermetia illucens</name>
    <name type="common">Black soldier fly</name>
    <dbReference type="NCBI Taxonomy" id="343691"/>
    <lineage>
        <taxon>Eukaryota</taxon>
        <taxon>Metazoa</taxon>
        <taxon>Ecdysozoa</taxon>
        <taxon>Arthropoda</taxon>
        <taxon>Hexapoda</taxon>
        <taxon>Insecta</taxon>
        <taxon>Pterygota</taxon>
        <taxon>Neoptera</taxon>
        <taxon>Endopterygota</taxon>
        <taxon>Diptera</taxon>
        <taxon>Brachycera</taxon>
        <taxon>Stratiomyomorpha</taxon>
        <taxon>Stratiomyidae</taxon>
        <taxon>Hermetiinae</taxon>
        <taxon>Hermetia</taxon>
    </lineage>
</organism>
<comment type="subcellular location">
    <subcellularLocation>
        <location evidence="1">Secreted</location>
    </subcellularLocation>
</comment>
<dbReference type="InterPro" id="IPR002413">
    <property type="entry name" value="V5_allergen-like"/>
</dbReference>
<proteinExistence type="inferred from homology"/>
<dbReference type="PRINTS" id="PR00838">
    <property type="entry name" value="V5ALLERGEN"/>
</dbReference>
<dbReference type="FunCoup" id="A0A7R8V7L2">
    <property type="interactions" value="25"/>
</dbReference>
<comment type="similarity">
    <text evidence="2">Belongs to the CRISP family.</text>
</comment>
<sequence>MKVQATFLLILASVVIPTEGQNYCTSNLCPSGTTHIACSSNGSFGSQCPANARTVNLSKMKALIVKMHNVRRNRTAGGNLPGFQPATRMRILQWDNELAKIALLNAKRCFMAHDACRNTPRFTHAGQNLAISSTRGMPNRLRRHLIKAIQGWFLEYKDADMDIINSFRDPKTVGHFTLIVSDRVLKLGCGTVRFVKNGRNTLLTACNYSSTNVFDKPVYKTGTAASGCTSGTSPRYKNLCTVNEPLDPNAI</sequence>
<dbReference type="GO" id="GO:0005576">
    <property type="term" value="C:extracellular region"/>
    <property type="evidence" value="ECO:0007669"/>
    <property type="project" value="UniProtKB-SubCell"/>
</dbReference>
<keyword evidence="4 6" id="KW-0732">Signal</keyword>
<name>A0A7R8V7L2_HERIL</name>
<dbReference type="InterPro" id="IPR034763">
    <property type="entry name" value="P14a_insect"/>
</dbReference>
<feature type="chain" id="PRO_5031058527" description="Venom allergen-1" evidence="6">
    <location>
        <begin position="21"/>
        <end position="251"/>
    </location>
</feature>
<dbReference type="AlphaFoldDB" id="A0A7R8V7L2"/>
<dbReference type="Proteomes" id="UP000594454">
    <property type="component" value="Chromosome 6"/>
</dbReference>
<feature type="domain" description="SCP" evidence="7">
    <location>
        <begin position="59"/>
        <end position="215"/>
    </location>
</feature>
<evidence type="ECO:0000256" key="6">
    <source>
        <dbReference type="SAM" id="SignalP"/>
    </source>
</evidence>
<keyword evidence="3" id="KW-0964">Secreted</keyword>
<protein>
    <recommendedName>
        <fullName evidence="5">Venom allergen-1</fullName>
    </recommendedName>
</protein>
<dbReference type="FunFam" id="3.40.33.10:FF:000007">
    <property type="entry name" value="Venom allergen"/>
    <property type="match status" value="1"/>
</dbReference>
<accession>A0A7R8V7L2</accession>
<dbReference type="InParanoid" id="A0A7R8V7L2"/>
<evidence type="ECO:0000256" key="4">
    <source>
        <dbReference type="ARBA" id="ARBA00022729"/>
    </source>
</evidence>
<evidence type="ECO:0000256" key="1">
    <source>
        <dbReference type="ARBA" id="ARBA00004613"/>
    </source>
</evidence>
<dbReference type="InterPro" id="IPR035940">
    <property type="entry name" value="CAP_sf"/>
</dbReference>
<dbReference type="OrthoDB" id="414826at2759"/>
<feature type="signal peptide" evidence="6">
    <location>
        <begin position="1"/>
        <end position="20"/>
    </location>
</feature>
<dbReference type="Gene3D" id="3.40.33.10">
    <property type="entry name" value="CAP"/>
    <property type="match status" value="1"/>
</dbReference>
<gene>
    <name evidence="8" type="ORF">HERILL_LOCUS15859</name>
</gene>
<dbReference type="PANTHER" id="PTHR10334">
    <property type="entry name" value="CYSTEINE-RICH SECRETORY PROTEIN-RELATED"/>
    <property type="match status" value="1"/>
</dbReference>
<dbReference type="InterPro" id="IPR014044">
    <property type="entry name" value="CAP_dom"/>
</dbReference>
<evidence type="ECO:0000256" key="5">
    <source>
        <dbReference type="ARBA" id="ARBA00068306"/>
    </source>
</evidence>
<dbReference type="EMBL" id="LR899014">
    <property type="protein sequence ID" value="CAD7093585.1"/>
    <property type="molecule type" value="Genomic_DNA"/>
</dbReference>
<keyword evidence="9" id="KW-1185">Reference proteome</keyword>
<dbReference type="CDD" id="cd05380">
    <property type="entry name" value="CAP_euk"/>
    <property type="match status" value="1"/>
</dbReference>
<dbReference type="InterPro" id="IPR001283">
    <property type="entry name" value="CRISP-related"/>
</dbReference>